<keyword evidence="3" id="KW-1185">Reference proteome</keyword>
<name>A0ABD2Q2H0_9PLAT</name>
<dbReference type="Pfam" id="PF04180">
    <property type="entry name" value="LTV"/>
    <property type="match status" value="1"/>
</dbReference>
<feature type="compositionally biased region" description="Basic and acidic residues" evidence="1">
    <location>
        <begin position="1"/>
        <end position="23"/>
    </location>
</feature>
<protein>
    <recommendedName>
        <fullName evidence="4">Protein LTV1 homolog</fullName>
    </recommendedName>
</protein>
<dbReference type="Proteomes" id="UP001626550">
    <property type="component" value="Unassembled WGS sequence"/>
</dbReference>
<dbReference type="InterPro" id="IPR007307">
    <property type="entry name" value="Ltv1"/>
</dbReference>
<reference evidence="2 3" key="1">
    <citation type="submission" date="2024-11" db="EMBL/GenBank/DDBJ databases">
        <title>Adaptive evolution of stress response genes in parasites aligns with host niche diversity.</title>
        <authorList>
            <person name="Hahn C."/>
            <person name="Resl P."/>
        </authorList>
    </citation>
    <scope>NUCLEOTIDE SEQUENCE [LARGE SCALE GENOMIC DNA]</scope>
    <source>
        <strain evidence="2">EGGRZ-B1_66</strain>
        <tissue evidence="2">Body</tissue>
    </source>
</reference>
<gene>
    <name evidence="2" type="ORF">Ciccas_008474</name>
</gene>
<accession>A0ABD2Q2H0</accession>
<dbReference type="AlphaFoldDB" id="A0ABD2Q2H0"/>
<organism evidence="2 3">
    <name type="scientific">Cichlidogyrus casuarinus</name>
    <dbReference type="NCBI Taxonomy" id="1844966"/>
    <lineage>
        <taxon>Eukaryota</taxon>
        <taxon>Metazoa</taxon>
        <taxon>Spiralia</taxon>
        <taxon>Lophotrochozoa</taxon>
        <taxon>Platyhelminthes</taxon>
        <taxon>Monogenea</taxon>
        <taxon>Monopisthocotylea</taxon>
        <taxon>Dactylogyridea</taxon>
        <taxon>Ancyrocephalidae</taxon>
        <taxon>Cichlidogyrus</taxon>
    </lineage>
</organism>
<dbReference type="EMBL" id="JBJKFK010001502">
    <property type="protein sequence ID" value="KAL3312926.1"/>
    <property type="molecule type" value="Genomic_DNA"/>
</dbReference>
<sequence length="326" mass="37509">MPNKKRPDWKPIRLLPMKEHEPNNSEEMADEEPEHFKYGIYFNDGHDYMQHLRSYEDFMSYKIDLNPTDEDEDAQMESIKRAEIPDSDDEKLPKEVDLPSDDEMWGDEMSEIEDNFVELAGGPRVDENATKAKSKENKVVWNSEGNVEKMLMMEKFLYGSEGGDRLFDDADYMFGDDGTSTIASSIRKGRPLTDREELLEHQFARTMRNTLNSHKDRGALSVVSGSSMLSDQLSSVMNLDTAKWKQLTPKTERLLAPLDEEDRTKLMQVIDEMDEPTPEQMEDQIQKALTNWLGPKRKNRDDITTIACKLLLLLIIKAIALLSEHG</sequence>
<evidence type="ECO:0000313" key="3">
    <source>
        <dbReference type="Proteomes" id="UP001626550"/>
    </source>
</evidence>
<evidence type="ECO:0000313" key="2">
    <source>
        <dbReference type="EMBL" id="KAL3312926.1"/>
    </source>
</evidence>
<proteinExistence type="predicted"/>
<evidence type="ECO:0008006" key="4">
    <source>
        <dbReference type="Google" id="ProtNLM"/>
    </source>
</evidence>
<feature type="region of interest" description="Disordered" evidence="1">
    <location>
        <begin position="1"/>
        <end position="30"/>
    </location>
</feature>
<comment type="caution">
    <text evidence="2">The sequence shown here is derived from an EMBL/GenBank/DDBJ whole genome shotgun (WGS) entry which is preliminary data.</text>
</comment>
<evidence type="ECO:0000256" key="1">
    <source>
        <dbReference type="SAM" id="MobiDB-lite"/>
    </source>
</evidence>
<feature type="compositionally biased region" description="Basic and acidic residues" evidence="1">
    <location>
        <begin position="78"/>
        <end position="94"/>
    </location>
</feature>
<feature type="region of interest" description="Disordered" evidence="1">
    <location>
        <begin position="68"/>
        <end position="94"/>
    </location>
</feature>